<evidence type="ECO:0000313" key="3">
    <source>
        <dbReference type="Proteomes" id="UP000654918"/>
    </source>
</evidence>
<dbReference type="Proteomes" id="UP000654918">
    <property type="component" value="Unassembled WGS sequence"/>
</dbReference>
<proteinExistence type="predicted"/>
<organism evidence="2 3">
    <name type="scientific">Colletotrichum plurivorum</name>
    <dbReference type="NCBI Taxonomy" id="2175906"/>
    <lineage>
        <taxon>Eukaryota</taxon>
        <taxon>Fungi</taxon>
        <taxon>Dikarya</taxon>
        <taxon>Ascomycota</taxon>
        <taxon>Pezizomycotina</taxon>
        <taxon>Sordariomycetes</taxon>
        <taxon>Hypocreomycetidae</taxon>
        <taxon>Glomerellales</taxon>
        <taxon>Glomerellaceae</taxon>
        <taxon>Colletotrichum</taxon>
        <taxon>Colletotrichum orchidearum species complex</taxon>
    </lineage>
</organism>
<gene>
    <name evidence="2" type="ORF">CPLU01_13921</name>
</gene>
<accession>A0A8H6N0Y6</accession>
<evidence type="ECO:0000313" key="2">
    <source>
        <dbReference type="EMBL" id="KAF6816287.1"/>
    </source>
</evidence>
<dbReference type="AlphaFoldDB" id="A0A8H6N0Y6"/>
<sequence>MVENGINALVVKTGQKQASCRDRMKRKFDGHRPVEEKKARMRRSLIESNSKLHIILALCREEGEKTNVDEGQPLPVTSHCVTASACLPFWRLAVANLGSFLPSQCRQQRRPWKEWSRWRFTVSDCVPRGPKARWCDTYPTGATPGLPPGRAPLFRPRQPPIRYSYGADVGGPPAGSRIHISSSPKGEANPPHLHHCTSEKAPEAGWQSQG</sequence>
<protein>
    <submittedName>
        <fullName evidence="2">Uncharacterized protein</fullName>
    </submittedName>
</protein>
<feature type="region of interest" description="Disordered" evidence="1">
    <location>
        <begin position="162"/>
        <end position="210"/>
    </location>
</feature>
<comment type="caution">
    <text evidence="2">The sequence shown here is derived from an EMBL/GenBank/DDBJ whole genome shotgun (WGS) entry which is preliminary data.</text>
</comment>
<keyword evidence="3" id="KW-1185">Reference proteome</keyword>
<evidence type="ECO:0000256" key="1">
    <source>
        <dbReference type="SAM" id="MobiDB-lite"/>
    </source>
</evidence>
<name>A0A8H6N0Y6_9PEZI</name>
<reference evidence="2" key="1">
    <citation type="journal article" date="2020" name="Phytopathology">
        <title>Genome Sequence Resources of Colletotrichum truncatum, C. plurivorum, C. musicola, and C. sojae: Four Species Pathogenic to Soybean (Glycine max).</title>
        <authorList>
            <person name="Rogerio F."/>
            <person name="Boufleur T.R."/>
            <person name="Ciampi-Guillardi M."/>
            <person name="Sukno S.A."/>
            <person name="Thon M.R."/>
            <person name="Massola Junior N.S."/>
            <person name="Baroncelli R."/>
        </authorList>
    </citation>
    <scope>NUCLEOTIDE SEQUENCE</scope>
    <source>
        <strain evidence="2">LFN00145</strain>
    </source>
</reference>
<dbReference type="EMBL" id="WIGO01000340">
    <property type="protein sequence ID" value="KAF6816287.1"/>
    <property type="molecule type" value="Genomic_DNA"/>
</dbReference>